<feature type="transmembrane region" description="Helical" evidence="1">
    <location>
        <begin position="31"/>
        <end position="49"/>
    </location>
</feature>
<proteinExistence type="predicted"/>
<reference evidence="3" key="1">
    <citation type="journal article" date="2019" name="Int. J. Syst. Evol. Microbiol.">
        <title>The Global Catalogue of Microorganisms (GCM) 10K type strain sequencing project: providing services to taxonomists for standard genome sequencing and annotation.</title>
        <authorList>
            <consortium name="The Broad Institute Genomics Platform"/>
            <consortium name="The Broad Institute Genome Sequencing Center for Infectious Disease"/>
            <person name="Wu L."/>
            <person name="Ma J."/>
        </authorList>
    </citation>
    <scope>NUCLEOTIDE SEQUENCE [LARGE SCALE GENOMIC DNA]</scope>
    <source>
        <strain evidence="3">CGMCC 4.7241</strain>
    </source>
</reference>
<evidence type="ECO:0000256" key="1">
    <source>
        <dbReference type="SAM" id="Phobius"/>
    </source>
</evidence>
<comment type="caution">
    <text evidence="2">The sequence shown here is derived from an EMBL/GenBank/DDBJ whole genome shotgun (WGS) entry which is preliminary data.</text>
</comment>
<gene>
    <name evidence="2" type="ORF">ACFOUW_23735</name>
</gene>
<dbReference type="Proteomes" id="UP001595699">
    <property type="component" value="Unassembled WGS sequence"/>
</dbReference>
<evidence type="ECO:0008006" key="4">
    <source>
        <dbReference type="Google" id="ProtNLM"/>
    </source>
</evidence>
<keyword evidence="1" id="KW-1133">Transmembrane helix</keyword>
<name>A0ABV7YEV8_9ACTN</name>
<keyword evidence="1" id="KW-0472">Membrane</keyword>
<accession>A0ABV7YEV8</accession>
<dbReference type="EMBL" id="JBHRZH010000021">
    <property type="protein sequence ID" value="MFC3763871.1"/>
    <property type="molecule type" value="Genomic_DNA"/>
</dbReference>
<keyword evidence="3" id="KW-1185">Reference proteome</keyword>
<dbReference type="RefSeq" id="WP_205120933.1">
    <property type="nucleotide sequence ID" value="NZ_JAFBCM010000001.1"/>
</dbReference>
<feature type="transmembrane region" description="Helical" evidence="1">
    <location>
        <begin position="166"/>
        <end position="185"/>
    </location>
</feature>
<feature type="transmembrane region" description="Helical" evidence="1">
    <location>
        <begin position="56"/>
        <end position="79"/>
    </location>
</feature>
<keyword evidence="1" id="KW-0812">Transmembrane</keyword>
<evidence type="ECO:0000313" key="3">
    <source>
        <dbReference type="Proteomes" id="UP001595699"/>
    </source>
</evidence>
<protein>
    <recommendedName>
        <fullName evidence="4">DUF3592 domain-containing protein</fullName>
    </recommendedName>
</protein>
<sequence>MGKALLAGGLIGVYGLGVASALDPLDSWSAGALGLVAIASSVAVGLGIFRLTKGVMLLGLSILAGMFAATTVASVVPALALAEFGERVTCQVVESGVKGFKGAVFEYVVVCPDGTPAVVRTSAYARELERAIPNGQPLQVIRDASGWWRPDTDQSNAVVRESLPRWLGVLALPVVLLYPVAFPTVRRAASACH</sequence>
<organism evidence="2 3">
    <name type="scientific">Tenggerimyces flavus</name>
    <dbReference type="NCBI Taxonomy" id="1708749"/>
    <lineage>
        <taxon>Bacteria</taxon>
        <taxon>Bacillati</taxon>
        <taxon>Actinomycetota</taxon>
        <taxon>Actinomycetes</taxon>
        <taxon>Propionibacteriales</taxon>
        <taxon>Nocardioidaceae</taxon>
        <taxon>Tenggerimyces</taxon>
    </lineage>
</organism>
<evidence type="ECO:0000313" key="2">
    <source>
        <dbReference type="EMBL" id="MFC3763871.1"/>
    </source>
</evidence>